<sequence>MPHSILTKLFAQYFAIRPATQVRELFLSRAILDFASSAVLIFEPIYLYTIGFSLQRILLFYIAVYGLYFVIIPLGGKITRAKGYEHGIIYSTPFLVIYYLSLFGIPYSPIFTGTAIVSYALFKALFWPGYHADFARFGSGKGTQGRELGTLVFLVSASSILGPVVGGTILLFFGFPVLFVVVSVLILASTTPLLLTPEVFEPRELSYLDAWKRLFKKEHRPRLLCFMGFGEELIAQAVWPVFIFVMVREFFNVGAIVSAATMATAVMAVAIGRLTDTRGRHRMLGVGTFFTALSWFVRPAVASPLGVLGFDALYRSARNALGIPMIALHYEWARSYSVTKGALFLEMAVVAGKLSAAILCLIIVTFFDPGWTQMFILAGLYSLLYLAHLRA</sequence>
<feature type="transmembrane region" description="Helical" evidence="1">
    <location>
        <begin position="221"/>
        <end position="244"/>
    </location>
</feature>
<gene>
    <name evidence="2" type="ORF">A3F28_02285</name>
</gene>
<evidence type="ECO:0008006" key="4">
    <source>
        <dbReference type="Google" id="ProtNLM"/>
    </source>
</evidence>
<feature type="transmembrane region" description="Helical" evidence="1">
    <location>
        <begin position="30"/>
        <end position="51"/>
    </location>
</feature>
<accession>A0A1F7UHU2</accession>
<organism evidence="2 3">
    <name type="scientific">Candidatus Uhrbacteria bacterium RIFCSPHIGHO2_12_FULL_57_11</name>
    <dbReference type="NCBI Taxonomy" id="1802398"/>
    <lineage>
        <taxon>Bacteria</taxon>
        <taxon>Candidatus Uhriibacteriota</taxon>
    </lineage>
</organism>
<dbReference type="SUPFAM" id="SSF103473">
    <property type="entry name" value="MFS general substrate transporter"/>
    <property type="match status" value="2"/>
</dbReference>
<keyword evidence="1" id="KW-1133">Transmembrane helix</keyword>
<feature type="transmembrane region" description="Helical" evidence="1">
    <location>
        <begin position="370"/>
        <end position="387"/>
    </location>
</feature>
<comment type="caution">
    <text evidence="2">The sequence shown here is derived from an EMBL/GenBank/DDBJ whole genome shotgun (WGS) entry which is preliminary data.</text>
</comment>
<keyword evidence="1" id="KW-0812">Transmembrane</keyword>
<keyword evidence="1" id="KW-0472">Membrane</keyword>
<feature type="transmembrane region" description="Helical" evidence="1">
    <location>
        <begin position="342"/>
        <end position="364"/>
    </location>
</feature>
<evidence type="ECO:0000313" key="3">
    <source>
        <dbReference type="Proteomes" id="UP000176598"/>
    </source>
</evidence>
<feature type="transmembrane region" description="Helical" evidence="1">
    <location>
        <begin position="179"/>
        <end position="200"/>
    </location>
</feature>
<feature type="transmembrane region" description="Helical" evidence="1">
    <location>
        <begin position="87"/>
        <end position="105"/>
    </location>
</feature>
<dbReference type="AlphaFoldDB" id="A0A1F7UHU2"/>
<name>A0A1F7UHU2_9BACT</name>
<feature type="transmembrane region" description="Helical" evidence="1">
    <location>
        <begin position="57"/>
        <end position="75"/>
    </location>
</feature>
<dbReference type="Proteomes" id="UP000176598">
    <property type="component" value="Unassembled WGS sequence"/>
</dbReference>
<dbReference type="EMBL" id="MGEG01000053">
    <property type="protein sequence ID" value="OGL77870.1"/>
    <property type="molecule type" value="Genomic_DNA"/>
</dbReference>
<evidence type="ECO:0000256" key="1">
    <source>
        <dbReference type="SAM" id="Phobius"/>
    </source>
</evidence>
<feature type="transmembrane region" description="Helical" evidence="1">
    <location>
        <begin position="250"/>
        <end position="271"/>
    </location>
</feature>
<proteinExistence type="predicted"/>
<evidence type="ECO:0000313" key="2">
    <source>
        <dbReference type="EMBL" id="OGL77870.1"/>
    </source>
</evidence>
<reference evidence="2 3" key="1">
    <citation type="journal article" date="2016" name="Nat. Commun.">
        <title>Thousands of microbial genomes shed light on interconnected biogeochemical processes in an aquifer system.</title>
        <authorList>
            <person name="Anantharaman K."/>
            <person name="Brown C.T."/>
            <person name="Hug L.A."/>
            <person name="Sharon I."/>
            <person name="Castelle C.J."/>
            <person name="Probst A.J."/>
            <person name="Thomas B.C."/>
            <person name="Singh A."/>
            <person name="Wilkins M.J."/>
            <person name="Karaoz U."/>
            <person name="Brodie E.L."/>
            <person name="Williams K.H."/>
            <person name="Hubbard S.S."/>
            <person name="Banfield J.F."/>
        </authorList>
    </citation>
    <scope>NUCLEOTIDE SEQUENCE [LARGE SCALE GENOMIC DNA]</scope>
</reference>
<feature type="transmembrane region" description="Helical" evidence="1">
    <location>
        <begin position="151"/>
        <end position="173"/>
    </location>
</feature>
<protein>
    <recommendedName>
        <fullName evidence="4">Major facilitator superfamily (MFS) profile domain-containing protein</fullName>
    </recommendedName>
</protein>
<dbReference type="Gene3D" id="1.20.1250.20">
    <property type="entry name" value="MFS general substrate transporter like domains"/>
    <property type="match status" value="2"/>
</dbReference>
<dbReference type="InterPro" id="IPR036259">
    <property type="entry name" value="MFS_trans_sf"/>
</dbReference>
<feature type="transmembrane region" description="Helical" evidence="1">
    <location>
        <begin position="111"/>
        <end position="130"/>
    </location>
</feature>